<name>A0A9P5ZJ55_PLEER</name>
<protein>
    <submittedName>
        <fullName evidence="2">Uncharacterized protein</fullName>
    </submittedName>
</protein>
<feature type="region of interest" description="Disordered" evidence="1">
    <location>
        <begin position="187"/>
        <end position="207"/>
    </location>
</feature>
<reference evidence="2" key="1">
    <citation type="submission" date="2020-11" db="EMBL/GenBank/DDBJ databases">
        <authorList>
            <consortium name="DOE Joint Genome Institute"/>
            <person name="Ahrendt S."/>
            <person name="Riley R."/>
            <person name="Andreopoulos W."/>
            <person name="Labutti K."/>
            <person name="Pangilinan J."/>
            <person name="Ruiz-Duenas F.J."/>
            <person name="Barrasa J.M."/>
            <person name="Sanchez-Garcia M."/>
            <person name="Camarero S."/>
            <person name="Miyauchi S."/>
            <person name="Serrano A."/>
            <person name="Linde D."/>
            <person name="Babiker R."/>
            <person name="Drula E."/>
            <person name="Ayuso-Fernandez I."/>
            <person name="Pacheco R."/>
            <person name="Padilla G."/>
            <person name="Ferreira P."/>
            <person name="Barriuso J."/>
            <person name="Kellner H."/>
            <person name="Castanera R."/>
            <person name="Alfaro M."/>
            <person name="Ramirez L."/>
            <person name="Pisabarro A.G."/>
            <person name="Kuo A."/>
            <person name="Tritt A."/>
            <person name="Lipzen A."/>
            <person name="He G."/>
            <person name="Yan M."/>
            <person name="Ng V."/>
            <person name="Cullen D."/>
            <person name="Martin F."/>
            <person name="Rosso M.-N."/>
            <person name="Henrissat B."/>
            <person name="Hibbett D."/>
            <person name="Martinez A.T."/>
            <person name="Grigoriev I.V."/>
        </authorList>
    </citation>
    <scope>NUCLEOTIDE SEQUENCE</scope>
    <source>
        <strain evidence="2">ATCC 90797</strain>
    </source>
</reference>
<evidence type="ECO:0000313" key="2">
    <source>
        <dbReference type="EMBL" id="KAF9488372.1"/>
    </source>
</evidence>
<gene>
    <name evidence="2" type="ORF">BDN71DRAFT_1403377</name>
</gene>
<comment type="caution">
    <text evidence="2">The sequence shown here is derived from an EMBL/GenBank/DDBJ whole genome shotgun (WGS) entry which is preliminary data.</text>
</comment>
<accession>A0A9P5ZJ55</accession>
<evidence type="ECO:0000256" key="1">
    <source>
        <dbReference type="SAM" id="MobiDB-lite"/>
    </source>
</evidence>
<proteinExistence type="predicted"/>
<dbReference type="OrthoDB" id="3250313at2759"/>
<dbReference type="EMBL" id="MU154716">
    <property type="protein sequence ID" value="KAF9488372.1"/>
    <property type="molecule type" value="Genomic_DNA"/>
</dbReference>
<dbReference type="AlphaFoldDB" id="A0A9P5ZJ55"/>
<dbReference type="Proteomes" id="UP000807025">
    <property type="component" value="Unassembled WGS sequence"/>
</dbReference>
<keyword evidence="3" id="KW-1185">Reference proteome</keyword>
<organism evidence="2 3">
    <name type="scientific">Pleurotus eryngii</name>
    <name type="common">Boletus of the steppes</name>
    <dbReference type="NCBI Taxonomy" id="5323"/>
    <lineage>
        <taxon>Eukaryota</taxon>
        <taxon>Fungi</taxon>
        <taxon>Dikarya</taxon>
        <taxon>Basidiomycota</taxon>
        <taxon>Agaricomycotina</taxon>
        <taxon>Agaricomycetes</taxon>
        <taxon>Agaricomycetidae</taxon>
        <taxon>Agaricales</taxon>
        <taxon>Pleurotineae</taxon>
        <taxon>Pleurotaceae</taxon>
        <taxon>Pleurotus</taxon>
    </lineage>
</organism>
<sequence length="207" mass="22508">MVATVLPPTSLNASSTSASPIVGAPARLITATDYLAGISADPHWCNIVAQFVEFEKSLGYLDGKIAVHMLAPGKHRPKEVSTWVKNARAADPVIKNPVTFGVQWWMWYAELQPECRKAVEGHLQRVTPENNEWTELHKGTINGFYGLLASLGWWMKAAEVSGEATETLDTALSDVSWALELMSHAANTKHASPGSEEGAASKKVRID</sequence>
<evidence type="ECO:0000313" key="3">
    <source>
        <dbReference type="Proteomes" id="UP000807025"/>
    </source>
</evidence>